<organism evidence="3 4">
    <name type="scientific">Aspergillus udagawae</name>
    <dbReference type="NCBI Taxonomy" id="91492"/>
    <lineage>
        <taxon>Eukaryota</taxon>
        <taxon>Fungi</taxon>
        <taxon>Dikarya</taxon>
        <taxon>Ascomycota</taxon>
        <taxon>Pezizomycotina</taxon>
        <taxon>Eurotiomycetes</taxon>
        <taxon>Eurotiomycetidae</taxon>
        <taxon>Eurotiales</taxon>
        <taxon>Aspergillaceae</taxon>
        <taxon>Aspergillus</taxon>
        <taxon>Aspergillus subgen. Fumigati</taxon>
    </lineage>
</organism>
<dbReference type="InterPro" id="IPR056119">
    <property type="entry name" value="DUF7702"/>
</dbReference>
<evidence type="ECO:0000256" key="1">
    <source>
        <dbReference type="SAM" id="Phobius"/>
    </source>
</evidence>
<feature type="domain" description="DUF7702" evidence="2">
    <location>
        <begin position="3"/>
        <end position="229"/>
    </location>
</feature>
<feature type="transmembrane region" description="Helical" evidence="1">
    <location>
        <begin position="135"/>
        <end position="155"/>
    </location>
</feature>
<gene>
    <name evidence="3" type="ORF">IFM53868_05092</name>
</gene>
<keyword evidence="1" id="KW-0812">Transmembrane</keyword>
<feature type="transmembrane region" description="Helical" evidence="1">
    <location>
        <begin position="6"/>
        <end position="27"/>
    </location>
</feature>
<feature type="transmembrane region" description="Helical" evidence="1">
    <location>
        <begin position="106"/>
        <end position="123"/>
    </location>
</feature>
<feature type="transmembrane region" description="Helical" evidence="1">
    <location>
        <begin position="39"/>
        <end position="57"/>
    </location>
</feature>
<keyword evidence="1" id="KW-1133">Transmembrane helix</keyword>
<comment type="caution">
    <text evidence="3">The sequence shown here is derived from an EMBL/GenBank/DDBJ whole genome shotgun (WGS) entry which is preliminary data.</text>
</comment>
<name>A0ABQ1ASJ7_9EURO</name>
<evidence type="ECO:0000259" key="2">
    <source>
        <dbReference type="Pfam" id="PF24800"/>
    </source>
</evidence>
<proteinExistence type="predicted"/>
<feature type="transmembrane region" description="Helical" evidence="1">
    <location>
        <begin position="77"/>
        <end position="99"/>
    </location>
</feature>
<protein>
    <recommendedName>
        <fullName evidence="2">DUF7702 domain-containing protein</fullName>
    </recommendedName>
</protein>
<evidence type="ECO:0000313" key="4">
    <source>
        <dbReference type="Proteomes" id="UP000465266"/>
    </source>
</evidence>
<dbReference type="PANTHER" id="PTHR42109">
    <property type="entry name" value="UNPLACED GENOMIC SCAFFOLD UM_SCAF_CONTIG_1.265, WHOLE GENOME SHOTGUN SEQUENCE"/>
    <property type="match status" value="1"/>
</dbReference>
<feature type="transmembrane region" description="Helical" evidence="1">
    <location>
        <begin position="167"/>
        <end position="193"/>
    </location>
</feature>
<feature type="transmembrane region" description="Helical" evidence="1">
    <location>
        <begin position="205"/>
        <end position="230"/>
    </location>
</feature>
<dbReference type="PANTHER" id="PTHR42109:SF2">
    <property type="entry name" value="INTEGRAL MEMBRANE PROTEIN"/>
    <property type="match status" value="1"/>
</dbReference>
<dbReference type="Pfam" id="PF24800">
    <property type="entry name" value="DUF7702"/>
    <property type="match status" value="1"/>
</dbReference>
<reference evidence="3 4" key="1">
    <citation type="submission" date="2020-01" db="EMBL/GenBank/DDBJ databases">
        <title>Draft genome sequence of Aspergillus udagawae IFM 53868.</title>
        <authorList>
            <person name="Takahashi H."/>
            <person name="Yaguchi T."/>
        </authorList>
    </citation>
    <scope>NUCLEOTIDE SEQUENCE [LARGE SCALE GENOMIC DNA]</scope>
    <source>
        <strain evidence="3 4">IFM 53868</strain>
    </source>
</reference>
<keyword evidence="1" id="KW-0472">Membrane</keyword>
<keyword evidence="4" id="KW-1185">Reference proteome</keyword>
<sequence>MAVTSQQSLCIVIIIYFFPALFVALWVCRLHGFGRQIGWLYLVLLCLMRVVGSVLRITSDINHDPGITTAADVISSVGVMTLLLGMLEIIVFFEAALGFKPVHQRVWTFLQLVQYAALILYAVGMGMGRTDLNEAATIIVAISFAVQVAICAILYRSINHPVCDRRVLLVALVSIPFLAVRVSYGIATTFVAIDSTFNRGITGVVISAFLQYLMEFIATTLFLYAGVALLPPKQVDDQGNGIGLVDNNEMPAGYSHVPPSR</sequence>
<accession>A0ABQ1ASJ7</accession>
<evidence type="ECO:0000313" key="3">
    <source>
        <dbReference type="EMBL" id="GFF87270.1"/>
    </source>
</evidence>
<dbReference type="EMBL" id="BLKG01000049">
    <property type="protein sequence ID" value="GFF87270.1"/>
    <property type="molecule type" value="Genomic_DNA"/>
</dbReference>
<dbReference type="Proteomes" id="UP000465266">
    <property type="component" value="Unassembled WGS sequence"/>
</dbReference>